<proteinExistence type="predicted"/>
<dbReference type="AlphaFoldDB" id="A0A2I0KW04"/>
<sequence length="155" mass="17405">MGAHEGKDSLAGKAFKAKYGNFLTSSNRSSASPIWKGLQWCKETIQASTCCTVGSGFTISAWFDPWIPSIANHKPSPRLNVLQDPALKVRHLMLLNPKRWNIPLLTTLFEQDTVQNILKIHLSQADFEDSATWTPSSSGKHSVKSFYLMDQHNRF</sequence>
<organism evidence="1 2">
    <name type="scientific">Punica granatum</name>
    <name type="common">Pomegranate</name>
    <dbReference type="NCBI Taxonomy" id="22663"/>
    <lineage>
        <taxon>Eukaryota</taxon>
        <taxon>Viridiplantae</taxon>
        <taxon>Streptophyta</taxon>
        <taxon>Embryophyta</taxon>
        <taxon>Tracheophyta</taxon>
        <taxon>Spermatophyta</taxon>
        <taxon>Magnoliopsida</taxon>
        <taxon>eudicotyledons</taxon>
        <taxon>Gunneridae</taxon>
        <taxon>Pentapetalae</taxon>
        <taxon>rosids</taxon>
        <taxon>malvids</taxon>
        <taxon>Myrtales</taxon>
        <taxon>Lythraceae</taxon>
        <taxon>Punica</taxon>
    </lineage>
</organism>
<evidence type="ECO:0008006" key="3">
    <source>
        <dbReference type="Google" id="ProtNLM"/>
    </source>
</evidence>
<dbReference type="Proteomes" id="UP000233551">
    <property type="component" value="Unassembled WGS sequence"/>
</dbReference>
<evidence type="ECO:0000313" key="1">
    <source>
        <dbReference type="EMBL" id="PKI72641.1"/>
    </source>
</evidence>
<keyword evidence="2" id="KW-1185">Reference proteome</keyword>
<dbReference type="EMBL" id="PGOL01000319">
    <property type="protein sequence ID" value="PKI72641.1"/>
    <property type="molecule type" value="Genomic_DNA"/>
</dbReference>
<reference evidence="1 2" key="1">
    <citation type="submission" date="2017-11" db="EMBL/GenBank/DDBJ databases">
        <title>De-novo sequencing of pomegranate (Punica granatum L.) genome.</title>
        <authorList>
            <person name="Akparov Z."/>
            <person name="Amiraslanov A."/>
            <person name="Hajiyeva S."/>
            <person name="Abbasov M."/>
            <person name="Kaur K."/>
            <person name="Hamwieh A."/>
            <person name="Solovyev V."/>
            <person name="Salamov A."/>
            <person name="Braich B."/>
            <person name="Kosarev P."/>
            <person name="Mahmoud A."/>
            <person name="Hajiyev E."/>
            <person name="Babayeva S."/>
            <person name="Izzatullayeva V."/>
            <person name="Mammadov A."/>
            <person name="Mammadov A."/>
            <person name="Sharifova S."/>
            <person name="Ojaghi J."/>
            <person name="Eynullazada K."/>
            <person name="Bayramov B."/>
            <person name="Abdulazimova A."/>
            <person name="Shahmuradov I."/>
        </authorList>
    </citation>
    <scope>NUCLEOTIDE SEQUENCE [LARGE SCALE GENOMIC DNA]</scope>
    <source>
        <strain evidence="2">cv. AG2017</strain>
        <tissue evidence="1">Leaf</tissue>
    </source>
</reference>
<comment type="caution">
    <text evidence="1">The sequence shown here is derived from an EMBL/GenBank/DDBJ whole genome shotgun (WGS) entry which is preliminary data.</text>
</comment>
<evidence type="ECO:0000313" key="2">
    <source>
        <dbReference type="Proteomes" id="UP000233551"/>
    </source>
</evidence>
<accession>A0A2I0KW04</accession>
<name>A0A2I0KW04_PUNGR</name>
<gene>
    <name evidence="1" type="ORF">CRG98_007018</name>
</gene>
<protein>
    <recommendedName>
        <fullName evidence="3">Reverse transcriptase zinc-binding domain-containing protein</fullName>
    </recommendedName>
</protein>